<feature type="region of interest" description="Disordered" evidence="1">
    <location>
        <begin position="1"/>
        <end position="34"/>
    </location>
</feature>
<dbReference type="EMBL" id="JASCZI010241668">
    <property type="protein sequence ID" value="MED6204116.1"/>
    <property type="molecule type" value="Genomic_DNA"/>
</dbReference>
<sequence length="105" mass="11785">MPPIHSRRAKGVVGNPSRAKRRRLHNKNRSGRPSVHIADAVRGDLRGHAVCCRRRRSGGSKEFCRRRRQLSRHRSSTPPEIRPPPPPLIAAVHCSPPPSLPEFAK</sequence>
<feature type="compositionally biased region" description="Basic residues" evidence="1">
    <location>
        <begin position="1"/>
        <end position="10"/>
    </location>
</feature>
<feature type="compositionally biased region" description="Pro residues" evidence="1">
    <location>
        <begin position="95"/>
        <end position="105"/>
    </location>
</feature>
<reference evidence="2 3" key="1">
    <citation type="journal article" date="2023" name="Plants (Basel)">
        <title>Bridging the Gap: Combining Genomics and Transcriptomics Approaches to Understand Stylosanthes scabra, an Orphan Legume from the Brazilian Caatinga.</title>
        <authorList>
            <person name="Ferreira-Neto J.R.C."/>
            <person name="da Silva M.D."/>
            <person name="Binneck E."/>
            <person name="de Melo N.F."/>
            <person name="da Silva R.H."/>
            <person name="de Melo A.L.T.M."/>
            <person name="Pandolfi V."/>
            <person name="Bustamante F.O."/>
            <person name="Brasileiro-Vidal A.C."/>
            <person name="Benko-Iseppon A.M."/>
        </authorList>
    </citation>
    <scope>NUCLEOTIDE SEQUENCE [LARGE SCALE GENOMIC DNA]</scope>
    <source>
        <tissue evidence="2">Leaves</tissue>
    </source>
</reference>
<comment type="caution">
    <text evidence="2">The sequence shown here is derived from an EMBL/GenBank/DDBJ whole genome shotgun (WGS) entry which is preliminary data.</text>
</comment>
<proteinExistence type="predicted"/>
<feature type="region of interest" description="Disordered" evidence="1">
    <location>
        <begin position="56"/>
        <end position="105"/>
    </location>
</feature>
<gene>
    <name evidence="2" type="ORF">PIB30_006183</name>
</gene>
<feature type="compositionally biased region" description="Basic residues" evidence="1">
    <location>
        <begin position="18"/>
        <end position="30"/>
    </location>
</feature>
<protein>
    <submittedName>
        <fullName evidence="2">Uncharacterized protein</fullName>
    </submittedName>
</protein>
<keyword evidence="3" id="KW-1185">Reference proteome</keyword>
<evidence type="ECO:0000313" key="2">
    <source>
        <dbReference type="EMBL" id="MED6204116.1"/>
    </source>
</evidence>
<name>A0ABU6Y3K2_9FABA</name>
<accession>A0ABU6Y3K2</accession>
<feature type="compositionally biased region" description="Basic residues" evidence="1">
    <location>
        <begin position="56"/>
        <end position="75"/>
    </location>
</feature>
<evidence type="ECO:0000256" key="1">
    <source>
        <dbReference type="SAM" id="MobiDB-lite"/>
    </source>
</evidence>
<organism evidence="2 3">
    <name type="scientific">Stylosanthes scabra</name>
    <dbReference type="NCBI Taxonomy" id="79078"/>
    <lineage>
        <taxon>Eukaryota</taxon>
        <taxon>Viridiplantae</taxon>
        <taxon>Streptophyta</taxon>
        <taxon>Embryophyta</taxon>
        <taxon>Tracheophyta</taxon>
        <taxon>Spermatophyta</taxon>
        <taxon>Magnoliopsida</taxon>
        <taxon>eudicotyledons</taxon>
        <taxon>Gunneridae</taxon>
        <taxon>Pentapetalae</taxon>
        <taxon>rosids</taxon>
        <taxon>fabids</taxon>
        <taxon>Fabales</taxon>
        <taxon>Fabaceae</taxon>
        <taxon>Papilionoideae</taxon>
        <taxon>50 kb inversion clade</taxon>
        <taxon>dalbergioids sensu lato</taxon>
        <taxon>Dalbergieae</taxon>
        <taxon>Pterocarpus clade</taxon>
        <taxon>Stylosanthes</taxon>
    </lineage>
</organism>
<evidence type="ECO:0000313" key="3">
    <source>
        <dbReference type="Proteomes" id="UP001341840"/>
    </source>
</evidence>
<dbReference type="Proteomes" id="UP001341840">
    <property type="component" value="Unassembled WGS sequence"/>
</dbReference>